<organism evidence="1 2">
    <name type="scientific">Kribbella deserti</name>
    <dbReference type="NCBI Taxonomy" id="1926257"/>
    <lineage>
        <taxon>Bacteria</taxon>
        <taxon>Bacillati</taxon>
        <taxon>Actinomycetota</taxon>
        <taxon>Actinomycetes</taxon>
        <taxon>Propionibacteriales</taxon>
        <taxon>Kribbellaceae</taxon>
        <taxon>Kribbella</taxon>
    </lineage>
</organism>
<protein>
    <submittedName>
        <fullName evidence="1">Uncharacterized protein</fullName>
    </submittedName>
</protein>
<reference evidence="1 2" key="1">
    <citation type="submission" date="2024-09" db="EMBL/GenBank/DDBJ databases">
        <authorList>
            <person name="Sun Q."/>
            <person name="Mori K."/>
        </authorList>
    </citation>
    <scope>NUCLEOTIDE SEQUENCE [LARGE SCALE GENOMIC DNA]</scope>
    <source>
        <strain evidence="1 2">CGMCC 1.15906</strain>
    </source>
</reference>
<name>A0ABV6QNG0_9ACTN</name>
<accession>A0ABV6QNG0</accession>
<dbReference type="EMBL" id="JBHLTC010000022">
    <property type="protein sequence ID" value="MFC0626169.1"/>
    <property type="molecule type" value="Genomic_DNA"/>
</dbReference>
<evidence type="ECO:0000313" key="2">
    <source>
        <dbReference type="Proteomes" id="UP001589890"/>
    </source>
</evidence>
<comment type="caution">
    <text evidence="1">The sequence shown here is derived from an EMBL/GenBank/DDBJ whole genome shotgun (WGS) entry which is preliminary data.</text>
</comment>
<dbReference type="RefSeq" id="WP_380049346.1">
    <property type="nucleotide sequence ID" value="NZ_JBHLTC010000022.1"/>
</dbReference>
<keyword evidence="2" id="KW-1185">Reference proteome</keyword>
<dbReference type="Proteomes" id="UP001589890">
    <property type="component" value="Unassembled WGS sequence"/>
</dbReference>
<evidence type="ECO:0000313" key="1">
    <source>
        <dbReference type="EMBL" id="MFC0626169.1"/>
    </source>
</evidence>
<gene>
    <name evidence="1" type="ORF">ACFFGN_18975</name>
</gene>
<proteinExistence type="predicted"/>
<sequence length="66" mass="7122">MSQQVTLTALVPGDVVRQHGRARTVATVDTFRDQQRRIVTTVEFMDAGAHTGPADSLIELMKAGGL</sequence>